<protein>
    <recommendedName>
        <fullName evidence="4">HTH cro/C1-type domain-containing protein</fullName>
    </recommendedName>
</protein>
<evidence type="ECO:0000256" key="1">
    <source>
        <dbReference type="SAM" id="Phobius"/>
    </source>
</evidence>
<evidence type="ECO:0008006" key="4">
    <source>
        <dbReference type="Google" id="ProtNLM"/>
    </source>
</evidence>
<dbReference type="PANTHER" id="PTHR34475:SF1">
    <property type="entry name" value="CYTOSKELETON PROTEIN RODZ"/>
    <property type="match status" value="1"/>
</dbReference>
<keyword evidence="1" id="KW-0472">Membrane</keyword>
<dbReference type="Gene3D" id="2.60.40.10">
    <property type="entry name" value="Immunoglobulins"/>
    <property type="match status" value="1"/>
</dbReference>
<reference evidence="2 3" key="1">
    <citation type="journal article" date="2016" name="Nat. Commun.">
        <title>Thousands of microbial genomes shed light on interconnected biogeochemical processes in an aquifer system.</title>
        <authorList>
            <person name="Anantharaman K."/>
            <person name="Brown C.T."/>
            <person name="Hug L.A."/>
            <person name="Sharon I."/>
            <person name="Castelle C.J."/>
            <person name="Probst A.J."/>
            <person name="Thomas B.C."/>
            <person name="Singh A."/>
            <person name="Wilkins M.J."/>
            <person name="Karaoz U."/>
            <person name="Brodie E.L."/>
            <person name="Williams K.H."/>
            <person name="Hubbard S.S."/>
            <person name="Banfield J.F."/>
        </authorList>
    </citation>
    <scope>NUCLEOTIDE SEQUENCE [LARGE SCALE GENOMIC DNA]</scope>
</reference>
<sequence length="209" mass="24305">MATVGEILKEERLIKGLQLRDIEKQTRVREKYLRAIEENNWNFFSSKIYIIGILKNYSRILGLDSKRILAFFRRDYERKEEVKFKKRVSSSYLTPQSRKLLRLAIVGGVLLFLLYFVYQLKLYFSPPTLTITSPKTSTFTTESKVTVAGSTHKEATLKIVGQRIYLDENGRFTYDFPLQEGENMLVFELIGANGRKATIEKVFIKNSPK</sequence>
<accession>A0A1F7JAP9</accession>
<evidence type="ECO:0000313" key="3">
    <source>
        <dbReference type="Proteomes" id="UP000178857"/>
    </source>
</evidence>
<evidence type="ECO:0000313" key="2">
    <source>
        <dbReference type="EMBL" id="OGK52656.1"/>
    </source>
</evidence>
<dbReference type="STRING" id="1802069.A2970_01380"/>
<name>A0A1F7JAP9_9BACT</name>
<proteinExistence type="predicted"/>
<keyword evidence="1" id="KW-1133">Transmembrane helix</keyword>
<dbReference type="InterPro" id="IPR013783">
    <property type="entry name" value="Ig-like_fold"/>
</dbReference>
<dbReference type="GO" id="GO:0003677">
    <property type="term" value="F:DNA binding"/>
    <property type="evidence" value="ECO:0007669"/>
    <property type="project" value="InterPro"/>
</dbReference>
<dbReference type="InterPro" id="IPR010982">
    <property type="entry name" value="Lambda_DNA-bd_dom_sf"/>
</dbReference>
<organism evidence="2 3">
    <name type="scientific">Candidatus Roizmanbacteria bacterium RIFCSPLOWO2_01_FULL_44_13</name>
    <dbReference type="NCBI Taxonomy" id="1802069"/>
    <lineage>
        <taxon>Bacteria</taxon>
        <taxon>Candidatus Roizmaniibacteriota</taxon>
    </lineage>
</organism>
<gene>
    <name evidence="2" type="ORF">A2970_01380</name>
</gene>
<comment type="caution">
    <text evidence="2">The sequence shown here is derived from an EMBL/GenBank/DDBJ whole genome shotgun (WGS) entry which is preliminary data.</text>
</comment>
<keyword evidence="1" id="KW-0812">Transmembrane</keyword>
<dbReference type="EMBL" id="MGAT01000017">
    <property type="protein sequence ID" value="OGK52656.1"/>
    <property type="molecule type" value="Genomic_DNA"/>
</dbReference>
<dbReference type="Gene3D" id="1.10.260.40">
    <property type="entry name" value="lambda repressor-like DNA-binding domains"/>
    <property type="match status" value="1"/>
</dbReference>
<dbReference type="InterPro" id="IPR050400">
    <property type="entry name" value="Bact_Cytoskel_RodZ"/>
</dbReference>
<dbReference type="PANTHER" id="PTHR34475">
    <property type="match status" value="1"/>
</dbReference>
<feature type="transmembrane region" description="Helical" evidence="1">
    <location>
        <begin position="100"/>
        <end position="118"/>
    </location>
</feature>
<dbReference type="Proteomes" id="UP000178857">
    <property type="component" value="Unassembled WGS sequence"/>
</dbReference>
<dbReference type="AlphaFoldDB" id="A0A1F7JAP9"/>
<dbReference type="Pfam" id="PF13413">
    <property type="entry name" value="HTH_25"/>
    <property type="match status" value="1"/>
</dbReference>